<evidence type="ECO:0000313" key="2">
    <source>
        <dbReference type="Proteomes" id="UP001153712"/>
    </source>
</evidence>
<evidence type="ECO:0000313" key="1">
    <source>
        <dbReference type="EMBL" id="CAG9857446.1"/>
    </source>
</evidence>
<accession>A0A9N9TJL0</accession>
<dbReference type="AlphaFoldDB" id="A0A9N9TJL0"/>
<dbReference type="InterPro" id="IPR001611">
    <property type="entry name" value="Leu-rich_rpt"/>
</dbReference>
<reference evidence="1" key="1">
    <citation type="submission" date="2022-01" db="EMBL/GenBank/DDBJ databases">
        <authorList>
            <person name="King R."/>
        </authorList>
    </citation>
    <scope>NUCLEOTIDE SEQUENCE</scope>
</reference>
<dbReference type="EMBL" id="OU900107">
    <property type="protein sequence ID" value="CAG9857446.1"/>
    <property type="molecule type" value="Genomic_DNA"/>
</dbReference>
<dbReference type="Gene3D" id="3.80.10.10">
    <property type="entry name" value="Ribonuclease Inhibitor"/>
    <property type="match status" value="1"/>
</dbReference>
<dbReference type="SUPFAM" id="SSF52058">
    <property type="entry name" value="L domain-like"/>
    <property type="match status" value="1"/>
</dbReference>
<organism evidence="1 2">
    <name type="scientific">Phyllotreta striolata</name>
    <name type="common">Striped flea beetle</name>
    <name type="synonym">Crioceris striolata</name>
    <dbReference type="NCBI Taxonomy" id="444603"/>
    <lineage>
        <taxon>Eukaryota</taxon>
        <taxon>Metazoa</taxon>
        <taxon>Ecdysozoa</taxon>
        <taxon>Arthropoda</taxon>
        <taxon>Hexapoda</taxon>
        <taxon>Insecta</taxon>
        <taxon>Pterygota</taxon>
        <taxon>Neoptera</taxon>
        <taxon>Endopterygota</taxon>
        <taxon>Coleoptera</taxon>
        <taxon>Polyphaga</taxon>
        <taxon>Cucujiformia</taxon>
        <taxon>Chrysomeloidea</taxon>
        <taxon>Chrysomelidae</taxon>
        <taxon>Galerucinae</taxon>
        <taxon>Alticini</taxon>
        <taxon>Phyllotreta</taxon>
    </lineage>
</organism>
<sequence length="240" mass="27484">MEEDIVMLPSVVTFIDNRLCYNGQNCQKIPPSLAKLYGSKTEALDLSYNELVNIRGVEGFPNIRELILDNNELDDNIHLPDLPRLHTLSLNKNKIRDLPLLLSKISKNLPNVTYLSLLGNQACPDELTTIENDEKDYQRYRYYVLSRLPNLRFLDSKKVSGREMAEAAHRGKYMKIIKPAAATVQSACFDDFLSTLADYFTPLPKTLRNVHDYKGSYGKCQYRYSGKHSEGNRFISNKDL</sequence>
<dbReference type="PANTHER" id="PTHR46282:SF2">
    <property type="entry name" value="LEUCINE-RICH MELANOCYTE DIFFERENTIATION-ASSOCIATED PROTEIN"/>
    <property type="match status" value="1"/>
</dbReference>
<dbReference type="InterPro" id="IPR032675">
    <property type="entry name" value="LRR_dom_sf"/>
</dbReference>
<evidence type="ECO:0008006" key="3">
    <source>
        <dbReference type="Google" id="ProtNLM"/>
    </source>
</evidence>
<dbReference type="Proteomes" id="UP001153712">
    <property type="component" value="Chromosome 14"/>
</dbReference>
<protein>
    <recommendedName>
        <fullName evidence="3">Leucine-rich melanocyte differentiation-associated protein-like</fullName>
    </recommendedName>
</protein>
<keyword evidence="2" id="KW-1185">Reference proteome</keyword>
<proteinExistence type="predicted"/>
<name>A0A9N9TJL0_PHYSR</name>
<dbReference type="PANTHER" id="PTHR46282">
    <property type="entry name" value="LEUCINE-RICH MELANOCYTE DIFFERENTIATION-ASSOCIATED PROTEIN"/>
    <property type="match status" value="1"/>
</dbReference>
<dbReference type="Pfam" id="PF14580">
    <property type="entry name" value="LRR_9"/>
    <property type="match status" value="1"/>
</dbReference>
<gene>
    <name evidence="1" type="ORF">PHYEVI_LOCUS3851</name>
</gene>
<dbReference type="InterPro" id="IPR043313">
    <property type="entry name" value="LRMDA"/>
</dbReference>
<dbReference type="OrthoDB" id="272149at2759"/>
<dbReference type="FunFam" id="3.80.10.10:FF:000695">
    <property type="entry name" value="leucine-rich melanocyte differentiation-associated protein"/>
    <property type="match status" value="1"/>
</dbReference>
<dbReference type="PROSITE" id="PS51450">
    <property type="entry name" value="LRR"/>
    <property type="match status" value="1"/>
</dbReference>